<dbReference type="InterPro" id="IPR041588">
    <property type="entry name" value="Integrase_H2C2"/>
</dbReference>
<dbReference type="Pfam" id="PF17921">
    <property type="entry name" value="Integrase_H2C2"/>
    <property type="match status" value="1"/>
</dbReference>
<dbReference type="InterPro" id="IPR050951">
    <property type="entry name" value="Retrovirus_Pol_polyprotein"/>
</dbReference>
<dbReference type="Gene3D" id="1.10.340.70">
    <property type="match status" value="1"/>
</dbReference>
<gene>
    <name evidence="3" type="ORF">Tci_012561</name>
</gene>
<keyword evidence="3" id="KW-0548">Nucleotidyltransferase</keyword>
<dbReference type="InterPro" id="IPR001584">
    <property type="entry name" value="Integrase_cat-core"/>
</dbReference>
<dbReference type="Gene3D" id="3.30.420.10">
    <property type="entry name" value="Ribonuclease H-like superfamily/Ribonuclease H"/>
    <property type="match status" value="1"/>
</dbReference>
<keyword evidence="3" id="KW-0808">Transferase</keyword>
<dbReference type="InterPro" id="IPR043128">
    <property type="entry name" value="Rev_trsase/Diguanyl_cyclase"/>
</dbReference>
<dbReference type="GO" id="GO:0015074">
    <property type="term" value="P:DNA integration"/>
    <property type="evidence" value="ECO:0007669"/>
    <property type="project" value="InterPro"/>
</dbReference>
<dbReference type="Pfam" id="PF17919">
    <property type="entry name" value="RT_RNaseH_2"/>
    <property type="match status" value="1"/>
</dbReference>
<dbReference type="InterPro" id="IPR041577">
    <property type="entry name" value="RT_RNaseH_2"/>
</dbReference>
<dbReference type="PROSITE" id="PS50994">
    <property type="entry name" value="INTEGRASE"/>
    <property type="match status" value="1"/>
</dbReference>
<dbReference type="PANTHER" id="PTHR37984:SF15">
    <property type="entry name" value="INTEGRASE CATALYTIC DOMAIN-CONTAINING PROTEIN"/>
    <property type="match status" value="1"/>
</dbReference>
<dbReference type="AlphaFoldDB" id="A0A6L2JU66"/>
<dbReference type="Gene3D" id="3.30.70.270">
    <property type="match status" value="1"/>
</dbReference>
<dbReference type="InterPro" id="IPR012337">
    <property type="entry name" value="RNaseH-like_sf"/>
</dbReference>
<reference evidence="3" key="1">
    <citation type="journal article" date="2019" name="Sci. Rep.">
        <title>Draft genome of Tanacetum cinerariifolium, the natural source of mosquito coil.</title>
        <authorList>
            <person name="Yamashiro T."/>
            <person name="Shiraishi A."/>
            <person name="Satake H."/>
            <person name="Nakayama K."/>
        </authorList>
    </citation>
    <scope>NUCLEOTIDE SEQUENCE</scope>
</reference>
<dbReference type="CDD" id="cd01647">
    <property type="entry name" value="RT_LTR"/>
    <property type="match status" value="1"/>
</dbReference>
<organism evidence="3">
    <name type="scientific">Tanacetum cinerariifolium</name>
    <name type="common">Dalmatian daisy</name>
    <name type="synonym">Chrysanthemum cinerariifolium</name>
    <dbReference type="NCBI Taxonomy" id="118510"/>
    <lineage>
        <taxon>Eukaryota</taxon>
        <taxon>Viridiplantae</taxon>
        <taxon>Streptophyta</taxon>
        <taxon>Embryophyta</taxon>
        <taxon>Tracheophyta</taxon>
        <taxon>Spermatophyta</taxon>
        <taxon>Magnoliopsida</taxon>
        <taxon>eudicotyledons</taxon>
        <taxon>Gunneridae</taxon>
        <taxon>Pentapetalae</taxon>
        <taxon>asterids</taxon>
        <taxon>campanulids</taxon>
        <taxon>Asterales</taxon>
        <taxon>Asteraceae</taxon>
        <taxon>Asteroideae</taxon>
        <taxon>Anthemideae</taxon>
        <taxon>Anthemidinae</taxon>
        <taxon>Tanacetum</taxon>
    </lineage>
</organism>
<dbReference type="InterPro" id="IPR000477">
    <property type="entry name" value="RT_dom"/>
</dbReference>
<evidence type="ECO:0000259" key="2">
    <source>
        <dbReference type="PROSITE" id="PS50994"/>
    </source>
</evidence>
<dbReference type="InterPro" id="IPR036397">
    <property type="entry name" value="RNaseH_sf"/>
</dbReference>
<feature type="domain" description="Integrase catalytic" evidence="2">
    <location>
        <begin position="424"/>
        <end position="587"/>
    </location>
</feature>
<protein>
    <submittedName>
        <fullName evidence="3">Reverse transcriptase domain-containing protein</fullName>
    </submittedName>
</protein>
<comment type="caution">
    <text evidence="3">The sequence shown here is derived from an EMBL/GenBank/DDBJ whole genome shotgun (WGS) entry which is preliminary data.</text>
</comment>
<dbReference type="InterPro" id="IPR043502">
    <property type="entry name" value="DNA/RNA_pol_sf"/>
</dbReference>
<evidence type="ECO:0000259" key="1">
    <source>
        <dbReference type="PROSITE" id="PS50878"/>
    </source>
</evidence>
<dbReference type="PROSITE" id="PS50878">
    <property type="entry name" value="RT_POL"/>
    <property type="match status" value="1"/>
</dbReference>
<accession>A0A6L2JU66</accession>
<feature type="domain" description="Reverse transcriptase" evidence="1">
    <location>
        <begin position="1"/>
        <end position="273"/>
    </location>
</feature>
<dbReference type="PANTHER" id="PTHR37984">
    <property type="entry name" value="PROTEIN CBG26694"/>
    <property type="match status" value="1"/>
</dbReference>
<dbReference type="EMBL" id="BKCJ010001321">
    <property type="protein sequence ID" value="GEU40583.1"/>
    <property type="molecule type" value="Genomic_DNA"/>
</dbReference>
<dbReference type="Pfam" id="PF00078">
    <property type="entry name" value="RVT_1"/>
    <property type="match status" value="1"/>
</dbReference>
<name>A0A6L2JU66_TANCI</name>
<dbReference type="Gene3D" id="3.10.10.10">
    <property type="entry name" value="HIV Type 1 Reverse Transcriptase, subunit A, domain 1"/>
    <property type="match status" value="1"/>
</dbReference>
<dbReference type="GO" id="GO:0003676">
    <property type="term" value="F:nucleic acid binding"/>
    <property type="evidence" value="ECO:0007669"/>
    <property type="project" value="InterPro"/>
</dbReference>
<dbReference type="GO" id="GO:0003964">
    <property type="term" value="F:RNA-directed DNA polymerase activity"/>
    <property type="evidence" value="ECO:0007669"/>
    <property type="project" value="UniProtKB-KW"/>
</dbReference>
<dbReference type="SUPFAM" id="SSF56672">
    <property type="entry name" value="DNA/RNA polymerases"/>
    <property type="match status" value="1"/>
</dbReference>
<dbReference type="SUPFAM" id="SSF53098">
    <property type="entry name" value="Ribonuclease H-like"/>
    <property type="match status" value="1"/>
</dbReference>
<evidence type="ECO:0000313" key="3">
    <source>
        <dbReference type="EMBL" id="GEU40583.1"/>
    </source>
</evidence>
<keyword evidence="3" id="KW-0695">RNA-directed DNA polymerase</keyword>
<proteinExistence type="predicted"/>
<sequence>MNWLSKLRAKIVFFEKIVQIPLSNGENLEVHIERPEGNLKQLQTMKVNEPKLEDPVVHKFPDVFLEYLSEMQELSNQLKEHKDKGFIRPSSSPWGAPMLFVKIKDGSFGMCIDYRELNKLTIKNCCPLPRIDDVLDQLQGSRYFSKIDLRSSYHQLRVREEDVPKTEFRMRYGHFEFTVMPFGLTNAPVVFMDRMNCICRPYLDKFVIVFIEDFLIYLKSKEEHEVHLKLILELLERERLFEKFSKCEFGLQEKNKKFEWGDEQEIAFMKLKDMLCDAPILALHEGADDFVVYYDASNQGFDCVLMQRNKVIAYTSRQLNIYEKNYTTHDLEFGAMARILEAQSEASKGVNTPTKLLKGLDKQFERKEDGEYVVNPREDKIYYDLQDIYWWPEIKKDIALYVSKCLTCSKVEAEHQKPSELLQQPEIPEWKWENITMDFIMKLPRTSNRHDTIWVIVDQLTKSAHFLAICEDYKMERLARLYNNEIIARHGVLVSIIYDRNSYFTSRFWQSLQKALGTRLDLSTSYHLKTNGQSERTIQTLEDMIIACAIDFGGNWDTHLLLVEFSYNNSYHSSVKCAPFEALYGRRC</sequence>